<dbReference type="EMBL" id="CP048268">
    <property type="protein sequence ID" value="QYN52494.1"/>
    <property type="molecule type" value="Genomic_DNA"/>
</dbReference>
<proteinExistence type="predicted"/>
<keyword evidence="6" id="KW-1185">Reference proteome</keyword>
<dbReference type="Gene3D" id="3.40.50.720">
    <property type="entry name" value="NAD(P)-binding Rossmann-like Domain"/>
    <property type="match status" value="1"/>
</dbReference>
<dbReference type="Gene3D" id="1.10.1040.10">
    <property type="entry name" value="N-(1-d-carboxylethyl)-l-norvaline Dehydrogenase, domain 2"/>
    <property type="match status" value="1"/>
</dbReference>
<dbReference type="PANTHER" id="PTHR43362">
    <property type="entry name" value="MANNITOL DEHYDROGENASE DSF1-RELATED"/>
    <property type="match status" value="1"/>
</dbReference>
<dbReference type="PANTHER" id="PTHR43362:SF1">
    <property type="entry name" value="MANNITOL DEHYDROGENASE 2-RELATED"/>
    <property type="match status" value="1"/>
</dbReference>
<accession>A0ABX8W4K0</accession>
<sequence>MFKLSDNYLAKDNLFGKSGVRVPQYDQASMKMNTSKHPIWVHFGGGNLFRAFHAVIAQELLNENELKSGIIVAETYDPEVISKIYQKCGGRHLSVVMKSDNTLEKELIASIAQAIYCNKTSQEGWQQMAQIFENPSLQLVTFSFTEKGYKLDDGNGNLTSNAKADMQNDPEEAVTNMGIIARLLYRRYLAGQYPIALVSTDNFSQNGLELQQEIMKIANGWRENKQVDQGFITYLENERLVSFPWTMIDRITPNPSLSVGCRLKAEGFEDSALVHTKKGTNIATFTNTEETHYLVIEDNFPNGRPCLEKAGVIMTDQQTVNDADQMKVTACLNPLHTSLAIIGCLLGYDTIATEMQDEDLKRFIVNLGYGEDLPVVRDPQIINPRKFISELITKRLPNKNIPDTPQRIASDTSQKIAIRFGVTIQHYVTNPNLDVKQLRFIPFILAAWCRYLMAIDDESKQFTPSPDPLYQQLHSQVAAIKLGDSNQDKVHQALAPILTNQEIFGNNLIEIGLGEIIERDFLQLIREKGAVRQELHHLVTQHSYALRDH</sequence>
<feature type="domain" description="Mannitol dehydrogenase C-terminal" evidence="4">
    <location>
        <begin position="325"/>
        <end position="493"/>
    </location>
</feature>
<dbReference type="InterPro" id="IPR013118">
    <property type="entry name" value="Mannitol_DH_C"/>
</dbReference>
<keyword evidence="1" id="KW-0560">Oxidoreductase</keyword>
<dbReference type="SUPFAM" id="SSF51735">
    <property type="entry name" value="NAD(P)-binding Rossmann-fold domains"/>
    <property type="match status" value="1"/>
</dbReference>
<evidence type="ECO:0000259" key="3">
    <source>
        <dbReference type="Pfam" id="PF01232"/>
    </source>
</evidence>
<gene>
    <name evidence="5" type="ORF">GYM71_03370</name>
</gene>
<comment type="catalytic activity">
    <reaction evidence="2">
        <text>D-mannitol 1-phosphate + NAD(+) = beta-D-fructose 6-phosphate + NADH + H(+)</text>
        <dbReference type="Rhea" id="RHEA:19661"/>
        <dbReference type="ChEBI" id="CHEBI:15378"/>
        <dbReference type="ChEBI" id="CHEBI:57540"/>
        <dbReference type="ChEBI" id="CHEBI:57634"/>
        <dbReference type="ChEBI" id="CHEBI:57945"/>
        <dbReference type="ChEBI" id="CHEBI:61381"/>
        <dbReference type="EC" id="1.1.1.17"/>
    </reaction>
</comment>
<dbReference type="InterPro" id="IPR013131">
    <property type="entry name" value="Mannitol_DH_N"/>
</dbReference>
<evidence type="ECO:0000313" key="6">
    <source>
        <dbReference type="Proteomes" id="UP000826550"/>
    </source>
</evidence>
<evidence type="ECO:0000259" key="4">
    <source>
        <dbReference type="Pfam" id="PF08125"/>
    </source>
</evidence>
<dbReference type="RefSeq" id="WP_220220915.1">
    <property type="nucleotide sequence ID" value="NZ_CP048268.1"/>
</dbReference>
<dbReference type="SUPFAM" id="SSF48179">
    <property type="entry name" value="6-phosphogluconate dehydrogenase C-terminal domain-like"/>
    <property type="match status" value="1"/>
</dbReference>
<dbReference type="Pfam" id="PF08125">
    <property type="entry name" value="Mannitol_dh_C"/>
    <property type="match status" value="1"/>
</dbReference>
<evidence type="ECO:0000256" key="1">
    <source>
        <dbReference type="ARBA" id="ARBA00023002"/>
    </source>
</evidence>
<protein>
    <submittedName>
        <fullName evidence="5">Mannitol dehydrogenase family protein</fullName>
    </submittedName>
</protein>
<organism evidence="5 6">
    <name type="scientific">Lactobacillus panisapium</name>
    <dbReference type="NCBI Taxonomy" id="2012495"/>
    <lineage>
        <taxon>Bacteria</taxon>
        <taxon>Bacillati</taxon>
        <taxon>Bacillota</taxon>
        <taxon>Bacilli</taxon>
        <taxon>Lactobacillales</taxon>
        <taxon>Lactobacillaceae</taxon>
        <taxon>Lactobacillus</taxon>
    </lineage>
</organism>
<dbReference type="InterPro" id="IPR036291">
    <property type="entry name" value="NAD(P)-bd_dom_sf"/>
</dbReference>
<dbReference type="InterPro" id="IPR013328">
    <property type="entry name" value="6PGD_dom2"/>
</dbReference>
<evidence type="ECO:0000256" key="2">
    <source>
        <dbReference type="ARBA" id="ARBA00048615"/>
    </source>
</evidence>
<name>A0ABX8W4K0_9LACO</name>
<evidence type="ECO:0000313" key="5">
    <source>
        <dbReference type="EMBL" id="QYN52494.1"/>
    </source>
</evidence>
<dbReference type="Pfam" id="PF01232">
    <property type="entry name" value="Mannitol_dh"/>
    <property type="match status" value="1"/>
</dbReference>
<dbReference type="InterPro" id="IPR008927">
    <property type="entry name" value="6-PGluconate_DH-like_C_sf"/>
</dbReference>
<dbReference type="InterPro" id="IPR050988">
    <property type="entry name" value="Mannitol_DH/Oxidoreductase"/>
</dbReference>
<reference evidence="5 6" key="1">
    <citation type="submission" date="2020-01" db="EMBL/GenBank/DDBJ databases">
        <title>Vast differences in strain-level diversity in the gut microbiota of two closely related honey bee species.</title>
        <authorList>
            <person name="Ellegaard K.M."/>
            <person name="Suenami S."/>
            <person name="Miyazaki R."/>
            <person name="Engel P."/>
        </authorList>
    </citation>
    <scope>NUCLEOTIDE SEQUENCE [LARGE SCALE GENOMIC DNA]</scope>
    <source>
        <strain evidence="5 6">ESL0416</strain>
    </source>
</reference>
<feature type="domain" description="Mannitol dehydrogenase N-terminal" evidence="3">
    <location>
        <begin position="41"/>
        <end position="309"/>
    </location>
</feature>
<dbReference type="Proteomes" id="UP000826550">
    <property type="component" value="Chromosome"/>
</dbReference>